<dbReference type="Gene3D" id="1.20.1280.50">
    <property type="match status" value="1"/>
</dbReference>
<dbReference type="Pfam" id="PF12937">
    <property type="entry name" value="F-box-like"/>
    <property type="match status" value="1"/>
</dbReference>
<proteinExistence type="predicted"/>
<dbReference type="EnsemblMetazoa" id="Aqu2.1.26885_001">
    <property type="protein sequence ID" value="Aqu2.1.26885_001"/>
    <property type="gene ID" value="Aqu2.1.26885"/>
</dbReference>
<evidence type="ECO:0000256" key="3">
    <source>
        <dbReference type="PROSITE-ProRule" id="PRU00221"/>
    </source>
</evidence>
<evidence type="ECO:0000259" key="4">
    <source>
        <dbReference type="PROSITE" id="PS50181"/>
    </source>
</evidence>
<name>A0A1X7UGV7_AMPQE</name>
<evidence type="ECO:0000256" key="1">
    <source>
        <dbReference type="ARBA" id="ARBA00022574"/>
    </source>
</evidence>
<dbReference type="OrthoDB" id="190105at2759"/>
<dbReference type="InterPro" id="IPR036322">
    <property type="entry name" value="WD40_repeat_dom_sf"/>
</dbReference>
<dbReference type="SMART" id="SM00256">
    <property type="entry name" value="FBOX"/>
    <property type="match status" value="1"/>
</dbReference>
<evidence type="ECO:0000313" key="6">
    <source>
        <dbReference type="Proteomes" id="UP000007879"/>
    </source>
</evidence>
<dbReference type="InterPro" id="IPR001810">
    <property type="entry name" value="F-box_dom"/>
</dbReference>
<accession>A0A1X7UGV7</accession>
<reference evidence="6" key="1">
    <citation type="journal article" date="2010" name="Nature">
        <title>The Amphimedon queenslandica genome and the evolution of animal complexity.</title>
        <authorList>
            <person name="Srivastava M."/>
            <person name="Simakov O."/>
            <person name="Chapman J."/>
            <person name="Fahey B."/>
            <person name="Gauthier M.E."/>
            <person name="Mitros T."/>
            <person name="Richards G.S."/>
            <person name="Conaco C."/>
            <person name="Dacre M."/>
            <person name="Hellsten U."/>
            <person name="Larroux C."/>
            <person name="Putnam N.H."/>
            <person name="Stanke M."/>
            <person name="Adamska M."/>
            <person name="Darling A."/>
            <person name="Degnan S.M."/>
            <person name="Oakley T.H."/>
            <person name="Plachetzki D.C."/>
            <person name="Zhai Y."/>
            <person name="Adamski M."/>
            <person name="Calcino A."/>
            <person name="Cummins S.F."/>
            <person name="Goodstein D.M."/>
            <person name="Harris C."/>
            <person name="Jackson D.J."/>
            <person name="Leys S.P."/>
            <person name="Shu S."/>
            <person name="Woodcroft B.J."/>
            <person name="Vervoort M."/>
            <person name="Kosik K.S."/>
            <person name="Manning G."/>
            <person name="Degnan B.M."/>
            <person name="Rokhsar D.S."/>
        </authorList>
    </citation>
    <scope>NUCLEOTIDE SEQUENCE [LARGE SCALE GENOMIC DNA]</scope>
</reference>
<dbReference type="EnsemblMetazoa" id="XM_019998795.1">
    <property type="protein sequence ID" value="XP_019854354.1"/>
    <property type="gene ID" value="LOC109583443"/>
</dbReference>
<dbReference type="SUPFAM" id="SSF50978">
    <property type="entry name" value="WD40 repeat-like"/>
    <property type="match status" value="2"/>
</dbReference>
<reference evidence="5" key="2">
    <citation type="submission" date="2017-05" db="UniProtKB">
        <authorList>
            <consortium name="EnsemblMetazoa"/>
        </authorList>
    </citation>
    <scope>IDENTIFICATION</scope>
</reference>
<dbReference type="InterPro" id="IPR019775">
    <property type="entry name" value="WD40_repeat_CS"/>
</dbReference>
<keyword evidence="6" id="KW-1185">Reference proteome</keyword>
<organism evidence="5">
    <name type="scientific">Amphimedon queenslandica</name>
    <name type="common">Sponge</name>
    <dbReference type="NCBI Taxonomy" id="400682"/>
    <lineage>
        <taxon>Eukaryota</taxon>
        <taxon>Metazoa</taxon>
        <taxon>Porifera</taxon>
        <taxon>Demospongiae</taxon>
        <taxon>Heteroscleromorpha</taxon>
        <taxon>Haplosclerida</taxon>
        <taxon>Niphatidae</taxon>
        <taxon>Amphimedon</taxon>
    </lineage>
</organism>
<keyword evidence="2" id="KW-0677">Repeat</keyword>
<dbReference type="InterPro" id="IPR015943">
    <property type="entry name" value="WD40/YVTN_repeat-like_dom_sf"/>
</dbReference>
<protein>
    <recommendedName>
        <fullName evidence="4">F-box domain-containing protein</fullName>
    </recommendedName>
</protein>
<dbReference type="PANTHER" id="PTHR19855">
    <property type="entry name" value="WD40 REPEAT PROTEIN 12, 37"/>
    <property type="match status" value="1"/>
</dbReference>
<dbReference type="AlphaFoldDB" id="A0A1X7UGV7"/>
<dbReference type="PROSITE" id="PS50181">
    <property type="entry name" value="FBOX"/>
    <property type="match status" value="1"/>
</dbReference>
<dbReference type="FunCoup" id="A0A1X7UGV7">
    <property type="interactions" value="240"/>
</dbReference>
<dbReference type="InterPro" id="IPR001680">
    <property type="entry name" value="WD40_rpt"/>
</dbReference>
<dbReference type="InParanoid" id="A0A1X7UGV7"/>
<dbReference type="STRING" id="400682.A0A1X7UGV7"/>
<dbReference type="Pfam" id="PF00400">
    <property type="entry name" value="WD40"/>
    <property type="match status" value="2"/>
</dbReference>
<feature type="repeat" description="WD" evidence="3">
    <location>
        <begin position="477"/>
        <end position="519"/>
    </location>
</feature>
<evidence type="ECO:0000256" key="2">
    <source>
        <dbReference type="ARBA" id="ARBA00022737"/>
    </source>
</evidence>
<gene>
    <name evidence="5" type="primary">109583443</name>
</gene>
<dbReference type="PROSITE" id="PS00678">
    <property type="entry name" value="WD_REPEATS_1"/>
    <property type="match status" value="1"/>
</dbReference>
<dbReference type="PANTHER" id="PTHR19855:SF16">
    <property type="entry name" value="F-BOX AND WD REPEAT DOMAIN CONTAINING 8"/>
    <property type="match status" value="1"/>
</dbReference>
<sequence length="646" mass="71189">MDSESTSESTEVLDQFLSEWKTELKAKRAQLDLNTGAKEGAKDEAIEEPARKHYCQMPASCDDTSDDTVVELNRVNFNASSHESSTSSAVIGGPSLFVLPAGGTLPTGSSATFSKAGGVHSQVHSSSSTIKIKSQNSLIDTLITDLDEMNTVPFFEVQLPRELALLIFNYLSVVDLCHCAQVSRSWAALAEDNLLWIAVCRRMGYSTELVKDQVIHWKTVVKELILHRKQVQQNWMERVCTVTVHKPTSSIGSLCTATYHNREVLACYSTGVCHLWSLSTKESVLAPPTRATPTCSALCNSMGCHCDANGNCTLFSLEDSKVNYTCKVNERIHSLDMATNGGHYAVAFASGGNDSFSSLTLLINKDSSLSDWYKSAVQLPSSAQLNNFHINKVSLVLSDKENSPFLLLYSTHSHLVLQSPLESFITATHFLGEDSPCFVNCFTYSHQSSTVACGSIHYGYHEVRLFDIISGVNKESYRGHSGRICSLSFDRGQNNRLISGGEDKKLNLYDGSSNYPVTSLFGMSSPVVCLQLEDWKVVSGSRDGTVAVWDLRIGQELWRGHDRHSVSLCEVDNEYLIVAHIPSVQPLNTNGSPQHSRQCGAVRMYDFSADLSDYAKKLPSICSSSYDEPSASFYNLNLLYPYDIIQ</sequence>
<dbReference type="InterPro" id="IPR036047">
    <property type="entry name" value="F-box-like_dom_sf"/>
</dbReference>
<keyword evidence="1 3" id="KW-0853">WD repeat</keyword>
<evidence type="ECO:0000313" key="5">
    <source>
        <dbReference type="EnsemblMetazoa" id="Aqu2.1.26885_001"/>
    </source>
</evidence>
<feature type="repeat" description="WD" evidence="3">
    <location>
        <begin position="537"/>
        <end position="559"/>
    </location>
</feature>
<dbReference type="CDD" id="cd22134">
    <property type="entry name" value="F-box_FBXW8"/>
    <property type="match status" value="1"/>
</dbReference>
<dbReference type="Proteomes" id="UP000007879">
    <property type="component" value="Unassembled WGS sequence"/>
</dbReference>
<dbReference type="SUPFAM" id="SSF81383">
    <property type="entry name" value="F-box domain"/>
    <property type="match status" value="1"/>
</dbReference>
<dbReference type="PROSITE" id="PS50082">
    <property type="entry name" value="WD_REPEATS_2"/>
    <property type="match status" value="2"/>
</dbReference>
<dbReference type="Gene3D" id="2.130.10.10">
    <property type="entry name" value="YVTN repeat-like/Quinoprotein amine dehydrogenase"/>
    <property type="match status" value="1"/>
</dbReference>
<dbReference type="SMART" id="SM00320">
    <property type="entry name" value="WD40"/>
    <property type="match status" value="3"/>
</dbReference>
<feature type="domain" description="F-box" evidence="4">
    <location>
        <begin position="153"/>
        <end position="199"/>
    </location>
</feature>